<organism evidence="4 5">
    <name type="scientific">Candidatus Sulfotelmatobacter kueseliae</name>
    <dbReference type="NCBI Taxonomy" id="2042962"/>
    <lineage>
        <taxon>Bacteria</taxon>
        <taxon>Pseudomonadati</taxon>
        <taxon>Acidobacteriota</taxon>
        <taxon>Terriglobia</taxon>
        <taxon>Terriglobales</taxon>
        <taxon>Candidatus Korobacteraceae</taxon>
        <taxon>Candidatus Sulfotelmatobacter</taxon>
    </lineage>
</organism>
<dbReference type="EMBL" id="OMOD01000165">
    <property type="protein sequence ID" value="SPF46919.1"/>
    <property type="molecule type" value="Genomic_DNA"/>
</dbReference>
<evidence type="ECO:0000313" key="4">
    <source>
        <dbReference type="EMBL" id="SPF46919.1"/>
    </source>
</evidence>
<keyword evidence="3" id="KW-0472">Membrane</keyword>
<evidence type="ECO:0000256" key="1">
    <source>
        <dbReference type="ARBA" id="ARBA00022729"/>
    </source>
</evidence>
<dbReference type="OrthoDB" id="119094at2"/>
<keyword evidence="3" id="KW-0812">Transmembrane</keyword>
<proteinExistence type="predicted"/>
<name>A0A2U3L583_9BACT</name>
<dbReference type="Proteomes" id="UP000238701">
    <property type="component" value="Unassembled WGS sequence"/>
</dbReference>
<evidence type="ECO:0000256" key="3">
    <source>
        <dbReference type="SAM" id="Phobius"/>
    </source>
</evidence>
<keyword evidence="3" id="KW-1133">Transmembrane helix</keyword>
<feature type="compositionally biased region" description="Pro residues" evidence="2">
    <location>
        <begin position="1"/>
        <end position="23"/>
    </location>
</feature>
<reference evidence="5" key="1">
    <citation type="submission" date="2018-02" db="EMBL/GenBank/DDBJ databases">
        <authorList>
            <person name="Hausmann B."/>
        </authorList>
    </citation>
    <scope>NUCLEOTIDE SEQUENCE [LARGE SCALE GENOMIC DNA]</scope>
    <source>
        <strain evidence="5">Peat soil MAG SbA1</strain>
    </source>
</reference>
<dbReference type="Gene3D" id="2.60.40.1240">
    <property type="match status" value="1"/>
</dbReference>
<keyword evidence="1" id="KW-0732">Signal</keyword>
<sequence length="202" mass="21375">MPDQTPNPPGQPSAPSTPNPTQPATPAGPTINIGEEYGTAKKNLPPAKIVLIAVAGVLIVILIASFLKRARPQAAGSLDNVNAVEIPDQGSTMVALTFTLTNSSDKILYVHSLSAKLKTASGEFTADAVSAIDFNRYFQAFPTLKNGIQPALMPETKIQPGEKAVGSIIVAFPVTLDAFNQRQTVSAVIWPYDQQVPVVLTK</sequence>
<accession>A0A2U3L583</accession>
<evidence type="ECO:0000256" key="2">
    <source>
        <dbReference type="SAM" id="MobiDB-lite"/>
    </source>
</evidence>
<feature type="region of interest" description="Disordered" evidence="2">
    <location>
        <begin position="1"/>
        <end position="34"/>
    </location>
</feature>
<dbReference type="AlphaFoldDB" id="A0A2U3L583"/>
<feature type="transmembrane region" description="Helical" evidence="3">
    <location>
        <begin position="49"/>
        <end position="67"/>
    </location>
</feature>
<dbReference type="InterPro" id="IPR029050">
    <property type="entry name" value="Immunoprotect_excell_Ig-like"/>
</dbReference>
<evidence type="ECO:0000313" key="5">
    <source>
        <dbReference type="Proteomes" id="UP000238701"/>
    </source>
</evidence>
<gene>
    <name evidence="4" type="ORF">SBA1_690016</name>
</gene>
<protein>
    <submittedName>
        <fullName evidence="4">Uncharacterized protein</fullName>
    </submittedName>
</protein>